<evidence type="ECO:0000259" key="8">
    <source>
        <dbReference type="Pfam" id="PF03772"/>
    </source>
</evidence>
<feature type="domain" description="ComEC/Rec2-related protein" evidence="8">
    <location>
        <begin position="260"/>
        <end position="543"/>
    </location>
</feature>
<dbReference type="InterPro" id="IPR052159">
    <property type="entry name" value="Competence_DNA_uptake"/>
</dbReference>
<dbReference type="AlphaFoldDB" id="A0A2T5U1H3"/>
<keyword evidence="3 7" id="KW-0812">Transmembrane</keyword>
<evidence type="ECO:0000256" key="7">
    <source>
        <dbReference type="SAM" id="Phobius"/>
    </source>
</evidence>
<evidence type="ECO:0000313" key="11">
    <source>
        <dbReference type="Proteomes" id="UP000244013"/>
    </source>
</evidence>
<dbReference type="Pfam" id="PF13567">
    <property type="entry name" value="DUF4131"/>
    <property type="match status" value="1"/>
</dbReference>
<feature type="transmembrane region" description="Helical" evidence="7">
    <location>
        <begin position="42"/>
        <end position="60"/>
    </location>
</feature>
<dbReference type="EMBL" id="QAYE01000007">
    <property type="protein sequence ID" value="PTW45363.1"/>
    <property type="molecule type" value="Genomic_DNA"/>
</dbReference>
<keyword evidence="4 7" id="KW-1133">Transmembrane helix</keyword>
<feature type="transmembrane region" description="Helical" evidence="7">
    <location>
        <begin position="349"/>
        <end position="380"/>
    </location>
</feature>
<dbReference type="Pfam" id="PF03772">
    <property type="entry name" value="Competence"/>
    <property type="match status" value="1"/>
</dbReference>
<sequence length="777" mass="82369">MAMTAVAAPSMRPWRRQMGVPRWGAVVGLAVERWLEAERDQLVLWLPVMLGGGIALWFALPDPAAWCMAILVLVASALAFLAVGQGGRAARSLAIGLLTAALGLGLIWARSESVARPVLSGPTIASFSARVEAIEPLIARKLVRLTLLPIGKGAETDGQPVALPYRVRVNLAEADAPKLLGTGAVVHLRARLMPPPLPSVPGAYDFARVAWFGGIGATGRGFAPVAVTTPSESGAGIRVALSHHIVSRLDGSAGGIAAALATGDVGAISEEDSEAMRRAGLAHLLSVSGLHITAAVAATMLIVLRLLALSPWLALHARLPLIAALAGAAAAIGYTLLTGSQVPTIRSCVAALLVLAALAMGREAMTLRLVAAGAACVMLVLPESAAGPSFQLSFAAITAIMALHEHPTIRAFFRPHEEGRGRRLTRGVASLLLTGLLVEFALMPIAVYHFHKAGLYGAFANIVAIPLTTFVVMPLEALALLLDAGGLGAPIWWLVQRSLDALLWLAHVVAGAPGSVRSLPAMPTAAFALMIVGGIWIALWRTRWRRLGLLPLAAGAVWALATPAPDILITGDGRHVAVRTAAGLAMLRDRAGDYTRDMLSENGGVDGEPLLLADQPDARCSRDLCMTDIASRGRTWRILATRSDYMVPIAELIAACRTADVVVSERGLPKRCVPRWLKLDRRVLRHTGGIALTLGTGTVVTILNSGDRHPWRDPPVLERPAHLFRSRHAEFHDGTSGFWADRSRWKSHVHAKAQRREDDAVRETIPNSARDRGASSP</sequence>
<evidence type="ECO:0000313" key="10">
    <source>
        <dbReference type="EMBL" id="PTW45363.1"/>
    </source>
</evidence>
<evidence type="ECO:0000256" key="2">
    <source>
        <dbReference type="ARBA" id="ARBA00022475"/>
    </source>
</evidence>
<accession>A0A2T5U1H3</accession>
<keyword evidence="5 7" id="KW-0472">Membrane</keyword>
<comment type="subcellular location">
    <subcellularLocation>
        <location evidence="1">Cell membrane</location>
        <topology evidence="1">Multi-pass membrane protein</topology>
    </subcellularLocation>
</comment>
<dbReference type="PANTHER" id="PTHR30619">
    <property type="entry name" value="DNA INTERNALIZATION/COMPETENCE PROTEIN COMEC/REC2"/>
    <property type="match status" value="1"/>
</dbReference>
<evidence type="ECO:0000256" key="6">
    <source>
        <dbReference type="SAM" id="MobiDB-lite"/>
    </source>
</evidence>
<feature type="transmembrane region" description="Helical" evidence="7">
    <location>
        <begin position="424"/>
        <end position="447"/>
    </location>
</feature>
<evidence type="ECO:0000259" key="9">
    <source>
        <dbReference type="Pfam" id="PF13567"/>
    </source>
</evidence>
<dbReference type="PANTHER" id="PTHR30619:SF1">
    <property type="entry name" value="RECOMBINATION PROTEIN 2"/>
    <property type="match status" value="1"/>
</dbReference>
<feature type="transmembrane region" description="Helical" evidence="7">
    <location>
        <begin position="319"/>
        <end position="337"/>
    </location>
</feature>
<evidence type="ECO:0000256" key="5">
    <source>
        <dbReference type="ARBA" id="ARBA00023136"/>
    </source>
</evidence>
<feature type="domain" description="DUF4131" evidence="9">
    <location>
        <begin position="63"/>
        <end position="222"/>
    </location>
</feature>
<dbReference type="InterPro" id="IPR025405">
    <property type="entry name" value="DUF4131"/>
</dbReference>
<organism evidence="10 11">
    <name type="scientific">Sphingomonas faeni</name>
    <dbReference type="NCBI Taxonomy" id="185950"/>
    <lineage>
        <taxon>Bacteria</taxon>
        <taxon>Pseudomonadati</taxon>
        <taxon>Pseudomonadota</taxon>
        <taxon>Alphaproteobacteria</taxon>
        <taxon>Sphingomonadales</taxon>
        <taxon>Sphingomonadaceae</taxon>
        <taxon>Sphingomonas</taxon>
    </lineage>
</organism>
<feature type="region of interest" description="Disordered" evidence="6">
    <location>
        <begin position="750"/>
        <end position="777"/>
    </location>
</feature>
<feature type="transmembrane region" description="Helical" evidence="7">
    <location>
        <begin position="453"/>
        <end position="472"/>
    </location>
</feature>
<dbReference type="NCBIfam" id="TIGR00360">
    <property type="entry name" value="ComEC_N-term"/>
    <property type="match status" value="1"/>
</dbReference>
<comment type="caution">
    <text evidence="10">The sequence shown here is derived from an EMBL/GenBank/DDBJ whole genome shotgun (WGS) entry which is preliminary data.</text>
</comment>
<dbReference type="GO" id="GO:0005886">
    <property type="term" value="C:plasma membrane"/>
    <property type="evidence" value="ECO:0007669"/>
    <property type="project" value="UniProtKB-SubCell"/>
</dbReference>
<protein>
    <submittedName>
        <fullName evidence="10">Competence protein ComEC</fullName>
    </submittedName>
</protein>
<evidence type="ECO:0000256" key="1">
    <source>
        <dbReference type="ARBA" id="ARBA00004651"/>
    </source>
</evidence>
<dbReference type="InterPro" id="IPR004477">
    <property type="entry name" value="ComEC_N"/>
</dbReference>
<feature type="transmembrane region" description="Helical" evidence="7">
    <location>
        <begin position="521"/>
        <end position="540"/>
    </location>
</feature>
<feature type="transmembrane region" description="Helical" evidence="7">
    <location>
        <begin position="284"/>
        <end position="307"/>
    </location>
</feature>
<name>A0A2T5U1H3_9SPHN</name>
<evidence type="ECO:0000256" key="3">
    <source>
        <dbReference type="ARBA" id="ARBA00022692"/>
    </source>
</evidence>
<evidence type="ECO:0000256" key="4">
    <source>
        <dbReference type="ARBA" id="ARBA00022989"/>
    </source>
</evidence>
<proteinExistence type="predicted"/>
<reference evidence="10 11" key="1">
    <citation type="submission" date="2018-04" db="EMBL/GenBank/DDBJ databases">
        <title>Genomic Encyclopedia of Type Strains, Phase III (KMG-III): the genomes of soil and plant-associated and newly described type strains.</title>
        <authorList>
            <person name="Whitman W."/>
        </authorList>
    </citation>
    <scope>NUCLEOTIDE SEQUENCE [LARGE SCALE GENOMIC DNA]</scope>
    <source>
        <strain evidence="10 11">MA-olki</strain>
    </source>
</reference>
<keyword evidence="2" id="KW-1003">Cell membrane</keyword>
<feature type="transmembrane region" description="Helical" evidence="7">
    <location>
        <begin position="89"/>
        <end position="109"/>
    </location>
</feature>
<gene>
    <name evidence="10" type="ORF">C8J25_10738</name>
</gene>
<dbReference type="Proteomes" id="UP000244013">
    <property type="component" value="Unassembled WGS sequence"/>
</dbReference>
<feature type="transmembrane region" description="Helical" evidence="7">
    <location>
        <begin position="65"/>
        <end position="83"/>
    </location>
</feature>